<keyword evidence="2" id="KW-1185">Reference proteome</keyword>
<dbReference type="InterPro" id="IPR038765">
    <property type="entry name" value="Papain-like_cys_pep_sf"/>
</dbReference>
<dbReference type="EMBL" id="APML01000047">
    <property type="protein sequence ID" value="ENH96346.1"/>
    <property type="molecule type" value="Genomic_DNA"/>
</dbReference>
<proteinExistence type="predicted"/>
<dbReference type="SUPFAM" id="SSF54001">
    <property type="entry name" value="Cysteine proteinases"/>
    <property type="match status" value="1"/>
</dbReference>
<gene>
    <name evidence="1" type="ORF">J416_11292</name>
</gene>
<dbReference type="Gene3D" id="3.90.1720.10">
    <property type="entry name" value="endopeptidase domain like (from Nostoc punctiforme)"/>
    <property type="match status" value="1"/>
</dbReference>
<dbReference type="PATRIC" id="fig|1308866.3.peg.2282"/>
<organism evidence="1 2">
    <name type="scientific">Gracilibacillus halophilus YIM-C55.5</name>
    <dbReference type="NCBI Taxonomy" id="1308866"/>
    <lineage>
        <taxon>Bacteria</taxon>
        <taxon>Bacillati</taxon>
        <taxon>Bacillota</taxon>
        <taxon>Bacilli</taxon>
        <taxon>Bacillales</taxon>
        <taxon>Bacillaceae</taxon>
        <taxon>Gracilibacillus</taxon>
    </lineage>
</organism>
<dbReference type="Proteomes" id="UP000012283">
    <property type="component" value="Unassembled WGS sequence"/>
</dbReference>
<protein>
    <submittedName>
        <fullName evidence="1">Uncharacterized protein</fullName>
    </submittedName>
</protein>
<dbReference type="STRING" id="1308866.J416_11292"/>
<evidence type="ECO:0000313" key="2">
    <source>
        <dbReference type="Proteomes" id="UP000012283"/>
    </source>
</evidence>
<sequence>MDHYFHVWKDHCSLYILPNERLVDIQLFLDHEYITGSSYPQSFSIRLDADHTYRTLMATGQLSEYTREKVEEWYTIETKDKERDRRYQSGDILVASDNVNSQFTGYMGHAALVISQDQLIESPGIEPAIAKDSIDQFLAKHPIHAQYRPKDAKRGQKAAQFAIQYYQQFQENLKNGIQKPTFSFDLSQSLDEPWEHIYCSKLIWLAYHYGAGYTFENDDWWFAPEDLYNHLKNNESFIEIYKHPDVQFHINI</sequence>
<dbReference type="RefSeq" id="WP_003470957.1">
    <property type="nucleotide sequence ID" value="NZ_APML01000047.1"/>
</dbReference>
<dbReference type="eggNOG" id="ENOG5032VPH">
    <property type="taxonomic scope" value="Bacteria"/>
</dbReference>
<comment type="caution">
    <text evidence="1">The sequence shown here is derived from an EMBL/GenBank/DDBJ whole genome shotgun (WGS) entry which is preliminary data.</text>
</comment>
<accession>N4WT50</accession>
<dbReference type="OrthoDB" id="2080087at2"/>
<name>N4WT50_9BACI</name>
<reference evidence="1 2" key="1">
    <citation type="submission" date="2013-03" db="EMBL/GenBank/DDBJ databases">
        <title>Draft genome sequence of Gracibacillus halophilus YIM-C55.5, a moderately halophilic and thermophilic organism from the Xiaochaidamu salt lake.</title>
        <authorList>
            <person name="Sugumar T."/>
            <person name="Polireddy D.R."/>
            <person name="Antony A."/>
            <person name="Madhava Y.R."/>
            <person name="Sivakumar N."/>
        </authorList>
    </citation>
    <scope>NUCLEOTIDE SEQUENCE [LARGE SCALE GENOMIC DNA]</scope>
    <source>
        <strain evidence="1 2">YIM-C55.5</strain>
    </source>
</reference>
<evidence type="ECO:0000313" key="1">
    <source>
        <dbReference type="EMBL" id="ENH96346.1"/>
    </source>
</evidence>
<dbReference type="AlphaFoldDB" id="N4WT50"/>